<dbReference type="CDD" id="cd00200">
    <property type="entry name" value="WD40"/>
    <property type="match status" value="3"/>
</dbReference>
<keyword evidence="1 3" id="KW-0853">WD repeat</keyword>
<feature type="repeat" description="WD" evidence="3">
    <location>
        <begin position="1274"/>
        <end position="1315"/>
    </location>
</feature>
<keyword evidence="2" id="KW-0677">Repeat</keyword>
<dbReference type="Proteomes" id="UP000006906">
    <property type="component" value="Chromosome 4"/>
</dbReference>
<feature type="compositionally biased region" description="Low complexity" evidence="4">
    <location>
        <begin position="710"/>
        <end position="728"/>
    </location>
</feature>
<dbReference type="InterPro" id="IPR020472">
    <property type="entry name" value="WD40_PAC1"/>
</dbReference>
<feature type="repeat" description="WD" evidence="3">
    <location>
        <begin position="1231"/>
        <end position="1273"/>
    </location>
</feature>
<dbReference type="EMBL" id="CM008965">
    <property type="protein sequence ID" value="PNW84125.1"/>
    <property type="molecule type" value="Genomic_DNA"/>
</dbReference>
<evidence type="ECO:0000313" key="7">
    <source>
        <dbReference type="Proteomes" id="UP000006906"/>
    </source>
</evidence>
<feature type="compositionally biased region" description="Gly residues" evidence="4">
    <location>
        <begin position="729"/>
        <end position="738"/>
    </location>
</feature>
<evidence type="ECO:0000313" key="6">
    <source>
        <dbReference type="EMBL" id="PNW84125.1"/>
    </source>
</evidence>
<dbReference type="InParanoid" id="A0A2K3DUD7"/>
<dbReference type="STRING" id="3055.A0A2K3DUD7"/>
<dbReference type="InterPro" id="IPR001680">
    <property type="entry name" value="WD40_rpt"/>
</dbReference>
<dbReference type="InterPro" id="IPR050349">
    <property type="entry name" value="WD_LIS1/nudF_dynein_reg"/>
</dbReference>
<dbReference type="Gramene" id="PNW84125">
    <property type="protein sequence ID" value="PNW84125"/>
    <property type="gene ID" value="CHLRE_04g222000v5"/>
</dbReference>
<dbReference type="PROSITE" id="PS50082">
    <property type="entry name" value="WD_REPEATS_2"/>
    <property type="match status" value="11"/>
</dbReference>
<dbReference type="PRINTS" id="PR00320">
    <property type="entry name" value="GPROTEINBRPT"/>
</dbReference>
<gene>
    <name evidence="6" type="ORF">CHLRE_04g222000v5</name>
</gene>
<feature type="compositionally biased region" description="Low complexity" evidence="4">
    <location>
        <begin position="797"/>
        <end position="809"/>
    </location>
</feature>
<proteinExistence type="predicted"/>
<dbReference type="PROSITE" id="PS50294">
    <property type="entry name" value="WD_REPEATS_REGION"/>
    <property type="match status" value="7"/>
</dbReference>
<feature type="repeat" description="WD" evidence="3">
    <location>
        <begin position="2182"/>
        <end position="2197"/>
    </location>
</feature>
<evidence type="ECO:0000256" key="4">
    <source>
        <dbReference type="SAM" id="MobiDB-lite"/>
    </source>
</evidence>
<dbReference type="InterPro" id="IPR019775">
    <property type="entry name" value="WD40_repeat_CS"/>
</dbReference>
<feature type="repeat" description="WD" evidence="3">
    <location>
        <begin position="1774"/>
        <end position="1806"/>
    </location>
</feature>
<feature type="compositionally biased region" description="Gly residues" evidence="4">
    <location>
        <begin position="1020"/>
        <end position="1044"/>
    </location>
</feature>
<feature type="repeat" description="WD" evidence="3">
    <location>
        <begin position="1886"/>
        <end position="1918"/>
    </location>
</feature>
<sequence>MGGICSTARSTQVAPVPGADGGKGKAPVGGSSAGALATPAPLGPAPKLAPLKAKLAPLDTIGSSGSTTSALAQKLLQSPVSKPSTPTAVQRRLRSTFVDDDLPPLPPKLATVGKGVSLRGLRKVRDAIRAHFGPERYASVSTAEVCSVWVKPLTAKHGRCRLVEVPGLLDPGGGEVGRPLYFLSHAWSNSIELLFSKVFEFLSSASDEDTRVWLDVLAVCQHEDRQPEHRHDIGAFPDVVKACSSGTLVIMDLSRCNPASRAWCVFEWAHTLAAHGPDGLHMALAPAERAAVFRDLDVEAANCFRPEDKEMIMKEVRQQHGSAAAFNSKLKLQLLLEPLSYSVDLRRLQERSRDTAWDFTAVEHWLQQGAAAAAAAAAAASTPGGGGRDGGGGGGGGVTWGGAYGAGGAAAAAAGTGAGGGGVGAGAAKASRAMCIVSGAGEGKSTISAEFVRRYEQPTHTPGGNTRHGSHHSGSHARGGSGSGSAAAPGLGSGGGGGGGLRVAVAHHFLKYNDQRRLEPVRIIKSLAFQLASRMPAVCACLLEADVAAVAQLSDVSRAFELLLLRPLQLAGGGGGRDVEPVVIVLDALDEADPVVPFSAALAAGGGASAVLDGGGGGGGRCPVLVGNRALQLLTTQLQRLPGCVRFFVTTRPDAASGQVVAALERTFAGQGGASFLQPAQLVRAVGAAAAAAAGAGAGAQSQSGSTAEGTTSQSGAAAPAAAAAQASGGSGTGEGGGGNGGGAGAGVGVMVYHTVVRACLDPDDEEVTAAGGGAGGGAEAGGGGPRPSHADGEAGGSSTPGTPTNSSAGGRGLPPPHPLPPAAAAASKSRRGMSLFAYLSSQAGPSVTAGSGNSTIAAGAARGGGGTAGHGGAADLTALYRVYGKVFRKAYEQYDDAVRRDVGRLLDVLMAAQEPLPHSLVQQLGLGGVVPKLPGFRTLFYVDEHHLFTLHKSLADWLLLDAVGVGTEGTGSRPGSRQSSARAGAGGNQSFAAGGGGGVSGFFSRLQGRRPSARTSPLGNGGGGGGGGDASHRIGGAGAGAGGHASRAAMQSEALAVAAQEAAAAAAASAPGPSFAIDVSQGHLLLARHLAASRGAGGAPSRYCLQYLVSHLAAAGPAAGGLLDQVLGSFGFVEAVFAAGYGPNLIRALGAMPPGAATRLSRDALRWLRARQHDIAAAPAAATVLRTACMSPTSSELYRLAAAAGGGGGGWRTALAVPPQDVWPADIAVLKGHTGNVTAVLFGRDGRQLVSACGGGAELRVWDTSSGTCTAVLQGHTGDVTCLALSHDGKMLASGANDMTCRLWMAATGQCTAVLRGHTGGVTGVAFSPPERGSPPRLVTSSSDNTLRIWSALPSAPLPPGSASSASFSAAAKASHALSRMRPGAGGAGAGGKARAPIFGGSGASTMPAGGGGAGGGAGGGGGGGGLSLHTSEALLGIIGSSGSVAGWGSDVVLQRGGNGGGGGGAFGQEEEEDAATGHQLHACLAVLRGKDGSGAQCIAWCPGGKRLAGGHGAEVCVWSVPTGKVAAALAGHGANVLGVAWCGADGGRRLASCGWDNTVKVWDTRNNKCMATLSGHTELVRSIAWSPDGRRLASASSDCTLRIWDTTSTAAGGNSMGPAAAGLGLGGAGAAAAVAAAAAAGGVRCAAVVRGTEWVTAVCFSPDGRSIAAGNVGKELRLLDVAACEAEHAAATTAPTAGGAAGSGSAGQVLLQSSSLTRRGGNPRLAHLAHPAVSHSSAAADFSDDASSAPASPSGAGAAAAAAAAPFANSAAHAHTADVTCLAVSPDGRLIASASEDRTVRLYDSGTLRWRATLEGHSGCVTCVAWAPPSPSAGSQMHLASCSHDLSVRVWQVDTELVGGGGGGGGGVGGGGEGPLKARCVAELTGHTDRVRSVAWSPAGGGALASGAEDNHVRLWAVGGGSGGGSSSSSSSVATLWGHGNYVTCVAYCPATSGGSGRSKTGRGSGSGSGSDQELLASGSQDNTIRLWDTASRRCVRVLSGHDHYVAALAFSSCGAFLASASLDQSLRLWDTSPEANARAAAAMARTGGGGGGGGGGGTSPGALAVLRGHCHFVNSVAWAPRGEEEDEDEGEHGEGGAMVLATASTDEGVRVWEVEAGGREGRCTAELWGHAGPVYCVAWVPAAAAAAAAAAGGRAAATLRVKGGKGNDKGQSGKAGAALVSGAADNVIRLWRRQ</sequence>
<feature type="repeat" description="WD" evidence="3">
    <location>
        <begin position="1816"/>
        <end position="1857"/>
    </location>
</feature>
<dbReference type="Pfam" id="PF24883">
    <property type="entry name" value="NPHP3_N"/>
    <property type="match status" value="1"/>
</dbReference>
<dbReference type="SMART" id="SM00320">
    <property type="entry name" value="WD40"/>
    <property type="match status" value="14"/>
</dbReference>
<feature type="region of interest" description="Disordered" evidence="4">
    <location>
        <begin position="969"/>
        <end position="994"/>
    </location>
</feature>
<dbReference type="SUPFAM" id="SSF50978">
    <property type="entry name" value="WD40 repeat-like"/>
    <property type="match status" value="2"/>
</dbReference>
<evidence type="ECO:0000259" key="5">
    <source>
        <dbReference type="Pfam" id="PF24883"/>
    </source>
</evidence>
<dbReference type="OrthoDB" id="540662at2759"/>
<accession>A0A2K3DUD7</accession>
<dbReference type="PaxDb" id="3055-EDP04135"/>
<feature type="region of interest" description="Disordered" evidence="4">
    <location>
        <begin position="1"/>
        <end position="41"/>
    </location>
</feature>
<dbReference type="ExpressionAtlas" id="A0A2K3DUD7">
    <property type="expression patterns" value="baseline and differential"/>
</dbReference>
<feature type="repeat" description="WD" evidence="3">
    <location>
        <begin position="1316"/>
        <end position="1352"/>
    </location>
</feature>
<dbReference type="Pfam" id="PF00400">
    <property type="entry name" value="WD40"/>
    <property type="match status" value="12"/>
</dbReference>
<feature type="region of interest" description="Disordered" evidence="4">
    <location>
        <begin position="1010"/>
        <end position="1044"/>
    </location>
</feature>
<feature type="region of interest" description="Disordered" evidence="4">
    <location>
        <begin position="1954"/>
        <end position="1980"/>
    </location>
</feature>
<feature type="region of interest" description="Disordered" evidence="4">
    <location>
        <begin position="457"/>
        <end position="493"/>
    </location>
</feature>
<protein>
    <recommendedName>
        <fullName evidence="5">Nephrocystin 3-like N-terminal domain-containing protein</fullName>
    </recommendedName>
</protein>
<feature type="region of interest" description="Disordered" evidence="4">
    <location>
        <begin position="698"/>
        <end position="738"/>
    </location>
</feature>
<dbReference type="InterPro" id="IPR015943">
    <property type="entry name" value="WD40/YVTN_repeat-like_dom_sf"/>
</dbReference>
<keyword evidence="7" id="KW-1185">Reference proteome</keyword>
<feature type="repeat" description="WD" evidence="3">
    <location>
        <begin position="2001"/>
        <end position="2042"/>
    </location>
</feature>
<evidence type="ECO:0000256" key="3">
    <source>
        <dbReference type="PROSITE-ProRule" id="PRU00221"/>
    </source>
</evidence>
<dbReference type="PANTHER" id="PTHR44129">
    <property type="entry name" value="WD REPEAT-CONTAINING PROTEIN POP1"/>
    <property type="match status" value="1"/>
</dbReference>
<dbReference type="RefSeq" id="XP_042925268.1">
    <property type="nucleotide sequence ID" value="XM_043061916.1"/>
</dbReference>
<dbReference type="GeneID" id="5717866"/>
<dbReference type="InterPro" id="IPR036322">
    <property type="entry name" value="WD40_repeat_dom_sf"/>
</dbReference>
<feature type="repeat" description="WD" evidence="3">
    <location>
        <begin position="1974"/>
        <end position="2000"/>
    </location>
</feature>
<feature type="region of interest" description="Disordered" evidence="4">
    <location>
        <begin position="767"/>
        <end position="827"/>
    </location>
</feature>
<evidence type="ECO:0000256" key="1">
    <source>
        <dbReference type="ARBA" id="ARBA00022574"/>
    </source>
</evidence>
<name>A0A2K3DUD7_CHLRE</name>
<feature type="domain" description="Nephrocystin 3-like N-terminal" evidence="5">
    <location>
        <begin position="504"/>
        <end position="594"/>
    </location>
</feature>
<organism evidence="6 7">
    <name type="scientific">Chlamydomonas reinhardtii</name>
    <name type="common">Chlamydomonas smithii</name>
    <dbReference type="NCBI Taxonomy" id="3055"/>
    <lineage>
        <taxon>Eukaryota</taxon>
        <taxon>Viridiplantae</taxon>
        <taxon>Chlorophyta</taxon>
        <taxon>core chlorophytes</taxon>
        <taxon>Chlorophyceae</taxon>
        <taxon>CS clade</taxon>
        <taxon>Chlamydomonadales</taxon>
        <taxon>Chlamydomonadaceae</taxon>
        <taxon>Chlamydomonas</taxon>
    </lineage>
</organism>
<reference evidence="6 7" key="1">
    <citation type="journal article" date="2007" name="Science">
        <title>The Chlamydomonas genome reveals the evolution of key animal and plant functions.</title>
        <authorList>
            <person name="Merchant S.S."/>
            <person name="Prochnik S.E."/>
            <person name="Vallon O."/>
            <person name="Harris E.H."/>
            <person name="Karpowicz S.J."/>
            <person name="Witman G.B."/>
            <person name="Terry A."/>
            <person name="Salamov A."/>
            <person name="Fritz-Laylin L.K."/>
            <person name="Marechal-Drouard L."/>
            <person name="Marshall W.F."/>
            <person name="Qu L.H."/>
            <person name="Nelson D.R."/>
            <person name="Sanderfoot A.A."/>
            <person name="Spalding M.H."/>
            <person name="Kapitonov V.V."/>
            <person name="Ren Q."/>
            <person name="Ferris P."/>
            <person name="Lindquist E."/>
            <person name="Shapiro H."/>
            <person name="Lucas S.M."/>
            <person name="Grimwood J."/>
            <person name="Schmutz J."/>
            <person name="Cardol P."/>
            <person name="Cerutti H."/>
            <person name="Chanfreau G."/>
            <person name="Chen C.L."/>
            <person name="Cognat V."/>
            <person name="Croft M.T."/>
            <person name="Dent R."/>
            <person name="Dutcher S."/>
            <person name="Fernandez E."/>
            <person name="Fukuzawa H."/>
            <person name="Gonzalez-Ballester D."/>
            <person name="Gonzalez-Halphen D."/>
            <person name="Hallmann A."/>
            <person name="Hanikenne M."/>
            <person name="Hippler M."/>
            <person name="Inwood W."/>
            <person name="Jabbari K."/>
            <person name="Kalanon M."/>
            <person name="Kuras R."/>
            <person name="Lefebvre P.A."/>
            <person name="Lemaire S.D."/>
            <person name="Lobanov A.V."/>
            <person name="Lohr M."/>
            <person name="Manuell A."/>
            <person name="Meier I."/>
            <person name="Mets L."/>
            <person name="Mittag M."/>
            <person name="Mittelmeier T."/>
            <person name="Moroney J.V."/>
            <person name="Moseley J."/>
            <person name="Napoli C."/>
            <person name="Nedelcu A.M."/>
            <person name="Niyogi K."/>
            <person name="Novoselov S.V."/>
            <person name="Paulsen I.T."/>
            <person name="Pazour G."/>
            <person name="Purton S."/>
            <person name="Ral J.P."/>
            <person name="Riano-Pachon D.M."/>
            <person name="Riekhof W."/>
            <person name="Rymarquis L."/>
            <person name="Schroda M."/>
            <person name="Stern D."/>
            <person name="Umen J."/>
            <person name="Willows R."/>
            <person name="Wilson N."/>
            <person name="Zimmer S.L."/>
            <person name="Allmer J."/>
            <person name="Balk J."/>
            <person name="Bisova K."/>
            <person name="Chen C.J."/>
            <person name="Elias M."/>
            <person name="Gendler K."/>
            <person name="Hauser C."/>
            <person name="Lamb M.R."/>
            <person name="Ledford H."/>
            <person name="Long J.C."/>
            <person name="Minagawa J."/>
            <person name="Page M.D."/>
            <person name="Pan J."/>
            <person name="Pootakham W."/>
            <person name="Roje S."/>
            <person name="Rose A."/>
            <person name="Stahlberg E."/>
            <person name="Terauchi A.M."/>
            <person name="Yang P."/>
            <person name="Ball S."/>
            <person name="Bowler C."/>
            <person name="Dieckmann C.L."/>
            <person name="Gladyshev V.N."/>
            <person name="Green P."/>
            <person name="Jorgensen R."/>
            <person name="Mayfield S."/>
            <person name="Mueller-Roeber B."/>
            <person name="Rajamani S."/>
            <person name="Sayre R.T."/>
            <person name="Brokstein P."/>
            <person name="Dubchak I."/>
            <person name="Goodstein D."/>
            <person name="Hornick L."/>
            <person name="Huang Y.W."/>
            <person name="Jhaveri J."/>
            <person name="Luo Y."/>
            <person name="Martinez D."/>
            <person name="Ngau W.C."/>
            <person name="Otillar B."/>
            <person name="Poliakov A."/>
            <person name="Porter A."/>
            <person name="Szajkowski L."/>
            <person name="Werner G."/>
            <person name="Zhou K."/>
            <person name="Grigoriev I.V."/>
            <person name="Rokhsar D.S."/>
            <person name="Grossman A.R."/>
        </authorList>
    </citation>
    <scope>NUCLEOTIDE SEQUENCE [LARGE SCALE GENOMIC DNA]</scope>
    <source>
        <strain evidence="7">CC-503</strain>
    </source>
</reference>
<feature type="repeat" description="WD" evidence="3">
    <location>
        <begin position="1531"/>
        <end position="1574"/>
    </location>
</feature>
<dbReference type="PROSITE" id="PS00678">
    <property type="entry name" value="WD_REPEATS_1"/>
    <property type="match status" value="2"/>
</dbReference>
<dbReference type="KEGG" id="cre:CHLRE_04g222000v5"/>
<evidence type="ECO:0000256" key="2">
    <source>
        <dbReference type="ARBA" id="ARBA00022737"/>
    </source>
</evidence>
<feature type="compositionally biased region" description="Gly residues" evidence="4">
    <location>
        <begin position="771"/>
        <end position="786"/>
    </location>
</feature>
<dbReference type="InterPro" id="IPR056884">
    <property type="entry name" value="NPHP3-like_N"/>
</dbReference>
<feature type="repeat" description="WD" evidence="3">
    <location>
        <begin position="1575"/>
        <end position="1610"/>
    </location>
</feature>
<dbReference type="Gene3D" id="2.130.10.10">
    <property type="entry name" value="YVTN repeat-like/Quinoprotein amine dehydrogenase"/>
    <property type="match status" value="7"/>
</dbReference>